<name>A0A811UJ39_CERCA</name>
<sequence length="102" mass="11859">MTSKDVIFSSFLSSHQRREYNILNHMAIQSTGSNSPYSSQKQKLSHSNLLEPLQKWCSRQRITQQKLRRHNLVDDCQGGAKRISECVLARHKLWQVAQCFDV</sequence>
<evidence type="ECO:0000313" key="1">
    <source>
        <dbReference type="EMBL" id="CAD6999212.1"/>
    </source>
</evidence>
<organism evidence="1 2">
    <name type="scientific">Ceratitis capitata</name>
    <name type="common">Mediterranean fruit fly</name>
    <name type="synonym">Tephritis capitata</name>
    <dbReference type="NCBI Taxonomy" id="7213"/>
    <lineage>
        <taxon>Eukaryota</taxon>
        <taxon>Metazoa</taxon>
        <taxon>Ecdysozoa</taxon>
        <taxon>Arthropoda</taxon>
        <taxon>Hexapoda</taxon>
        <taxon>Insecta</taxon>
        <taxon>Pterygota</taxon>
        <taxon>Neoptera</taxon>
        <taxon>Endopterygota</taxon>
        <taxon>Diptera</taxon>
        <taxon>Brachycera</taxon>
        <taxon>Muscomorpha</taxon>
        <taxon>Tephritoidea</taxon>
        <taxon>Tephritidae</taxon>
        <taxon>Ceratitis</taxon>
        <taxon>Ceratitis</taxon>
    </lineage>
</organism>
<dbReference type="Proteomes" id="UP000606786">
    <property type="component" value="Unassembled WGS sequence"/>
</dbReference>
<proteinExistence type="predicted"/>
<reference evidence="1" key="1">
    <citation type="submission" date="2020-11" db="EMBL/GenBank/DDBJ databases">
        <authorList>
            <person name="Whitehead M."/>
        </authorList>
    </citation>
    <scope>NUCLEOTIDE SEQUENCE</scope>
    <source>
        <strain evidence="1">EGII</strain>
    </source>
</reference>
<accession>A0A811UJ39</accession>
<protein>
    <submittedName>
        <fullName evidence="1">(Mediterranean fruit fly) hypothetical protein</fullName>
    </submittedName>
</protein>
<evidence type="ECO:0000313" key="2">
    <source>
        <dbReference type="Proteomes" id="UP000606786"/>
    </source>
</evidence>
<keyword evidence="2" id="KW-1185">Reference proteome</keyword>
<gene>
    <name evidence="1" type="ORF">CCAP1982_LOCUS7746</name>
</gene>
<dbReference type="AlphaFoldDB" id="A0A811UJ39"/>
<dbReference type="EMBL" id="CAJHJT010000012">
    <property type="protein sequence ID" value="CAD6999212.1"/>
    <property type="molecule type" value="Genomic_DNA"/>
</dbReference>
<comment type="caution">
    <text evidence="1">The sequence shown here is derived from an EMBL/GenBank/DDBJ whole genome shotgun (WGS) entry which is preliminary data.</text>
</comment>